<sequence>MLPITILIPTMNRPDYLQRALTYYRDAGFSGCVLIGDSSEGDVAARVRELADRFGQGAYQVRLLQYPASMALVDVWRSMIAEVKTPYVTYAGDDDLQIPVSLQGAVDFLENNQDYVAVKCEMLEVWTGQAAPYGEIIGGFRTRFPNYDIGTARQRFVTYAQMALSVQYGVYRTDVWRTAYNLIPTPYLPYFGEEFFPCAICVVLGKIKSLPYLGTIQQVDGSGGVWKRHTMFDLIRAPEWPELARLFQTRIAALIAQLDRIALVHAEALTEQILWWHVNMFMQHHYKTKFEQQKAEDRQNEQDVLAQLKRSHAFPLIEAAFRRPLPDGQ</sequence>
<dbReference type="CDD" id="cd00761">
    <property type="entry name" value="Glyco_tranf_GTA_type"/>
    <property type="match status" value="1"/>
</dbReference>
<dbReference type="Proteomes" id="UP000277007">
    <property type="component" value="Unassembled WGS sequence"/>
</dbReference>
<accession>A0A3S0K0F4</accession>
<evidence type="ECO:0000313" key="2">
    <source>
        <dbReference type="Proteomes" id="UP000277007"/>
    </source>
</evidence>
<organism evidence="1 2">
    <name type="scientific">Azospirillum griseum</name>
    <dbReference type="NCBI Taxonomy" id="2496639"/>
    <lineage>
        <taxon>Bacteria</taxon>
        <taxon>Pseudomonadati</taxon>
        <taxon>Pseudomonadota</taxon>
        <taxon>Alphaproteobacteria</taxon>
        <taxon>Rhodospirillales</taxon>
        <taxon>Azospirillaceae</taxon>
        <taxon>Azospirillum</taxon>
    </lineage>
</organism>
<evidence type="ECO:0000313" key="1">
    <source>
        <dbReference type="EMBL" id="RTR13845.1"/>
    </source>
</evidence>
<dbReference type="RefSeq" id="WP_126620364.1">
    <property type="nucleotide sequence ID" value="NZ_JBHUCY010000005.1"/>
</dbReference>
<gene>
    <name evidence="1" type="ORF">EJ903_24295</name>
</gene>
<dbReference type="InterPro" id="IPR029044">
    <property type="entry name" value="Nucleotide-diphossugar_trans"/>
</dbReference>
<protein>
    <submittedName>
        <fullName evidence="1">TIGR00180 family glycosyltransferase</fullName>
    </submittedName>
</protein>
<dbReference type="SUPFAM" id="SSF53448">
    <property type="entry name" value="Nucleotide-diphospho-sugar transferases"/>
    <property type="match status" value="1"/>
</dbReference>
<dbReference type="OrthoDB" id="7301109at2"/>
<name>A0A3S0K0F4_9PROT</name>
<dbReference type="EMBL" id="RXMA01000042">
    <property type="protein sequence ID" value="RTR13845.1"/>
    <property type="molecule type" value="Genomic_DNA"/>
</dbReference>
<proteinExistence type="predicted"/>
<dbReference type="NCBIfam" id="TIGR04440">
    <property type="entry name" value="glyco_TIGR04440"/>
    <property type="match status" value="1"/>
</dbReference>
<dbReference type="GO" id="GO:0016740">
    <property type="term" value="F:transferase activity"/>
    <property type="evidence" value="ECO:0007669"/>
    <property type="project" value="UniProtKB-KW"/>
</dbReference>
<keyword evidence="1" id="KW-0808">Transferase</keyword>
<dbReference type="AlphaFoldDB" id="A0A3S0K0F4"/>
<dbReference type="Gene3D" id="3.90.550.10">
    <property type="entry name" value="Spore Coat Polysaccharide Biosynthesis Protein SpsA, Chain A"/>
    <property type="match status" value="1"/>
</dbReference>
<comment type="caution">
    <text evidence="1">The sequence shown here is derived from an EMBL/GenBank/DDBJ whole genome shotgun (WGS) entry which is preliminary data.</text>
</comment>
<dbReference type="InterPro" id="IPR031042">
    <property type="entry name" value="Glyco_TIGR04440"/>
</dbReference>
<keyword evidence="2" id="KW-1185">Reference proteome</keyword>
<reference evidence="1 2" key="1">
    <citation type="submission" date="2018-12" db="EMBL/GenBank/DDBJ databases">
        <authorList>
            <person name="Yang Y."/>
        </authorList>
    </citation>
    <scope>NUCLEOTIDE SEQUENCE [LARGE SCALE GENOMIC DNA]</scope>
    <source>
        <strain evidence="1 2">L-25-5w-1</strain>
    </source>
</reference>